<evidence type="ECO:0000313" key="12">
    <source>
        <dbReference type="EMBL" id="SDE44746.1"/>
    </source>
</evidence>
<comment type="cofactor">
    <cofactor evidence="1">
        <name>Mn(2+)</name>
        <dbReference type="ChEBI" id="CHEBI:29035"/>
    </cofactor>
</comment>
<dbReference type="SUPFAM" id="SSF56059">
    <property type="entry name" value="Glutathione synthetase ATP-binding domain-like"/>
    <property type="match status" value="1"/>
</dbReference>
<keyword evidence="7" id="KW-0460">Magnesium</keyword>
<evidence type="ECO:0000256" key="8">
    <source>
        <dbReference type="ARBA" id="ARBA00022917"/>
    </source>
</evidence>
<dbReference type="GO" id="GO:0005737">
    <property type="term" value="C:cytoplasm"/>
    <property type="evidence" value="ECO:0007669"/>
    <property type="project" value="TreeGrafter"/>
</dbReference>
<proteinExistence type="predicted"/>
<dbReference type="RefSeq" id="WP_093140478.1">
    <property type="nucleotide sequence ID" value="NZ_BMWO01000001.1"/>
</dbReference>
<dbReference type="Pfam" id="PF08443">
    <property type="entry name" value="RimK"/>
    <property type="match status" value="1"/>
</dbReference>
<dbReference type="InterPro" id="IPR011761">
    <property type="entry name" value="ATP-grasp"/>
</dbReference>
<dbReference type="GO" id="GO:0009432">
    <property type="term" value="P:SOS response"/>
    <property type="evidence" value="ECO:0007669"/>
    <property type="project" value="TreeGrafter"/>
</dbReference>
<evidence type="ECO:0000256" key="7">
    <source>
        <dbReference type="ARBA" id="ARBA00022842"/>
    </source>
</evidence>
<feature type="domain" description="ATP-grasp" evidence="11">
    <location>
        <begin position="104"/>
        <end position="286"/>
    </location>
</feature>
<dbReference type="AlphaFoldDB" id="A0A1G7D1E5"/>
<dbReference type="GO" id="GO:0006412">
    <property type="term" value="P:translation"/>
    <property type="evidence" value="ECO:0007669"/>
    <property type="project" value="UniProtKB-KW"/>
</dbReference>
<dbReference type="NCBIfam" id="TIGR00768">
    <property type="entry name" value="rimK_fam"/>
    <property type="match status" value="1"/>
</dbReference>
<keyword evidence="12" id="KW-0687">Ribonucleoprotein</keyword>
<dbReference type="EMBL" id="FNBA01000001">
    <property type="protein sequence ID" value="SDE44746.1"/>
    <property type="molecule type" value="Genomic_DNA"/>
</dbReference>
<dbReference type="GO" id="GO:0018169">
    <property type="term" value="F:ribosomal S6-glutamic acid ligase activity"/>
    <property type="evidence" value="ECO:0007669"/>
    <property type="project" value="TreeGrafter"/>
</dbReference>
<dbReference type="Pfam" id="PF18030">
    <property type="entry name" value="Rimk_N"/>
    <property type="match status" value="1"/>
</dbReference>
<dbReference type="InterPro" id="IPR013651">
    <property type="entry name" value="ATP-grasp_RimK-type"/>
</dbReference>
<evidence type="ECO:0000259" key="11">
    <source>
        <dbReference type="PROSITE" id="PS50975"/>
    </source>
</evidence>
<dbReference type="Proteomes" id="UP000199321">
    <property type="component" value="Unassembled WGS sequence"/>
</dbReference>
<keyword evidence="6 10" id="KW-0067">ATP-binding</keyword>
<dbReference type="InterPro" id="IPR041107">
    <property type="entry name" value="Rimk_N"/>
</dbReference>
<keyword evidence="5 10" id="KW-0547">Nucleotide-binding</keyword>
<dbReference type="InterPro" id="IPR013815">
    <property type="entry name" value="ATP_grasp_subdomain_1"/>
</dbReference>
<evidence type="ECO:0000256" key="3">
    <source>
        <dbReference type="ARBA" id="ARBA00022598"/>
    </source>
</evidence>
<dbReference type="PANTHER" id="PTHR21621:SF7">
    <property type="entry name" value="RIBOSOMAL PROTEIN BS6--L-GLUTAMATE LIGASE"/>
    <property type="match status" value="1"/>
</dbReference>
<evidence type="ECO:0000256" key="10">
    <source>
        <dbReference type="PROSITE-ProRule" id="PRU00409"/>
    </source>
</evidence>
<protein>
    <submittedName>
        <fullName evidence="12">Ribosomal protein S6--L-glutamate ligase</fullName>
    </submittedName>
</protein>
<evidence type="ECO:0000256" key="1">
    <source>
        <dbReference type="ARBA" id="ARBA00001936"/>
    </source>
</evidence>
<keyword evidence="4" id="KW-0479">Metal-binding</keyword>
<dbReference type="InterPro" id="IPR004666">
    <property type="entry name" value="Rp_bS6_RimK/Lys_biosynth_LsyX"/>
</dbReference>
<evidence type="ECO:0000256" key="6">
    <source>
        <dbReference type="ARBA" id="ARBA00022840"/>
    </source>
</evidence>
<dbReference type="Gene3D" id="3.30.1490.20">
    <property type="entry name" value="ATP-grasp fold, A domain"/>
    <property type="match status" value="1"/>
</dbReference>
<name>A0A1G7D1E5_9FLAO</name>
<keyword evidence="12" id="KW-0689">Ribosomal protein</keyword>
<comment type="cofactor">
    <cofactor evidence="2">
        <name>Mg(2+)</name>
        <dbReference type="ChEBI" id="CHEBI:18420"/>
    </cofactor>
</comment>
<keyword evidence="3 12" id="KW-0436">Ligase</keyword>
<evidence type="ECO:0000313" key="13">
    <source>
        <dbReference type="Proteomes" id="UP000199321"/>
    </source>
</evidence>
<dbReference type="PROSITE" id="PS50975">
    <property type="entry name" value="ATP_GRASP"/>
    <property type="match status" value="1"/>
</dbReference>
<dbReference type="OrthoDB" id="3865600at2"/>
<organism evidence="12 13">
    <name type="scientific">Ulvibacter litoralis</name>
    <dbReference type="NCBI Taxonomy" id="227084"/>
    <lineage>
        <taxon>Bacteria</taxon>
        <taxon>Pseudomonadati</taxon>
        <taxon>Bacteroidota</taxon>
        <taxon>Flavobacteriia</taxon>
        <taxon>Flavobacteriales</taxon>
        <taxon>Flavobacteriaceae</taxon>
        <taxon>Ulvibacter</taxon>
    </lineage>
</organism>
<dbReference type="GO" id="GO:0005840">
    <property type="term" value="C:ribosome"/>
    <property type="evidence" value="ECO:0007669"/>
    <property type="project" value="UniProtKB-KW"/>
</dbReference>
<evidence type="ECO:0000256" key="2">
    <source>
        <dbReference type="ARBA" id="ARBA00001946"/>
    </source>
</evidence>
<dbReference type="GO" id="GO:0046872">
    <property type="term" value="F:metal ion binding"/>
    <property type="evidence" value="ECO:0007669"/>
    <property type="project" value="UniProtKB-KW"/>
</dbReference>
<dbReference type="GO" id="GO:0005524">
    <property type="term" value="F:ATP binding"/>
    <property type="evidence" value="ECO:0007669"/>
    <property type="project" value="UniProtKB-UniRule"/>
</dbReference>
<keyword evidence="8" id="KW-0648">Protein biosynthesis</keyword>
<dbReference type="Gene3D" id="3.40.50.20">
    <property type="match status" value="1"/>
</dbReference>
<dbReference type="STRING" id="227084.SAMN05421855_101669"/>
<dbReference type="Gene3D" id="3.30.470.20">
    <property type="entry name" value="ATP-grasp fold, B domain"/>
    <property type="match status" value="1"/>
</dbReference>
<evidence type="ECO:0000256" key="4">
    <source>
        <dbReference type="ARBA" id="ARBA00022723"/>
    </source>
</evidence>
<evidence type="ECO:0000256" key="9">
    <source>
        <dbReference type="ARBA" id="ARBA00023211"/>
    </source>
</evidence>
<accession>A0A1G7D1E5</accession>
<evidence type="ECO:0000256" key="5">
    <source>
        <dbReference type="ARBA" id="ARBA00022741"/>
    </source>
</evidence>
<keyword evidence="13" id="KW-1185">Reference proteome</keyword>
<sequence length="290" mass="31588">MNIAILSRGEFLYSTQSLITAGEARNHEMEVLDPTLFTSGIENGTPVLYYGSELVDDLNAIIPRIGATNTFFGSALVRQFEAMGVFSIVASESILQSRNKWTSFQILASANIPMPKTFLGSAFQAEETLQRFGNNPVIIKVLEGTHGAGVILAETYQSALSTIETLSASEVRFVIQEYIAESKGCDVRAIVVDGVVVAAMKRQSKKGDFRSNLHRGGSSELIQLTPEENKIALKTAKTLRMGVCGIDILQSKQGPMVLEVNSTPGLEGIETTTGVDISKHIIRYIERNKQ</sequence>
<reference evidence="12 13" key="1">
    <citation type="submission" date="2016-10" db="EMBL/GenBank/DDBJ databases">
        <authorList>
            <person name="de Groot N.N."/>
        </authorList>
    </citation>
    <scope>NUCLEOTIDE SEQUENCE [LARGE SCALE GENOMIC DNA]</scope>
    <source>
        <strain evidence="12 13">DSM 16195</strain>
    </source>
</reference>
<gene>
    <name evidence="12" type="ORF">SAMN05421855_101669</name>
</gene>
<keyword evidence="9" id="KW-0464">Manganese</keyword>
<dbReference type="PANTHER" id="PTHR21621">
    <property type="entry name" value="RIBOSOMAL PROTEIN S6 MODIFICATION PROTEIN"/>
    <property type="match status" value="1"/>
</dbReference>